<feature type="region of interest" description="Disordered" evidence="1">
    <location>
        <begin position="98"/>
        <end position="119"/>
    </location>
</feature>
<reference evidence="2 3" key="1">
    <citation type="journal article" date="2020" name="Nat. Food">
        <title>A phased Vanilla planifolia genome enables genetic improvement of flavour and production.</title>
        <authorList>
            <person name="Hasing T."/>
            <person name="Tang H."/>
            <person name="Brym M."/>
            <person name="Khazi F."/>
            <person name="Huang T."/>
            <person name="Chambers A.H."/>
        </authorList>
    </citation>
    <scope>NUCLEOTIDE SEQUENCE [LARGE SCALE GENOMIC DNA]</scope>
    <source>
        <tissue evidence="2">Leaf</tissue>
    </source>
</reference>
<proteinExistence type="predicted"/>
<dbReference type="EMBL" id="JADCNM010000013">
    <property type="protein sequence ID" value="KAG0456387.1"/>
    <property type="molecule type" value="Genomic_DNA"/>
</dbReference>
<name>A0A835PUL9_VANPL</name>
<evidence type="ECO:0000313" key="3">
    <source>
        <dbReference type="Proteomes" id="UP000639772"/>
    </source>
</evidence>
<dbReference type="Proteomes" id="UP000639772">
    <property type="component" value="Chromosome 13"/>
</dbReference>
<comment type="caution">
    <text evidence="2">The sequence shown here is derived from an EMBL/GenBank/DDBJ whole genome shotgun (WGS) entry which is preliminary data.</text>
</comment>
<protein>
    <submittedName>
        <fullName evidence="2">Uncharacterized protein</fullName>
    </submittedName>
</protein>
<evidence type="ECO:0000256" key="1">
    <source>
        <dbReference type="SAM" id="MobiDB-lite"/>
    </source>
</evidence>
<organism evidence="2 3">
    <name type="scientific">Vanilla planifolia</name>
    <name type="common">Vanilla</name>
    <dbReference type="NCBI Taxonomy" id="51239"/>
    <lineage>
        <taxon>Eukaryota</taxon>
        <taxon>Viridiplantae</taxon>
        <taxon>Streptophyta</taxon>
        <taxon>Embryophyta</taxon>
        <taxon>Tracheophyta</taxon>
        <taxon>Spermatophyta</taxon>
        <taxon>Magnoliopsida</taxon>
        <taxon>Liliopsida</taxon>
        <taxon>Asparagales</taxon>
        <taxon>Orchidaceae</taxon>
        <taxon>Vanilloideae</taxon>
        <taxon>Vanilleae</taxon>
        <taxon>Vanilla</taxon>
    </lineage>
</organism>
<dbReference type="AlphaFoldDB" id="A0A835PUL9"/>
<accession>A0A835PUL9</accession>
<sequence>MVRTTTKTTAPVAIPKITAFGNESGIEDKFRRGGGEGGAASNLLPSWKLGSAASSGAAEVVCVAGWMELVEVAGGEDNTLAKRGDASYGVEVADDGLVEPKGKGPKVGEDIPRSTRDKNPKRSFFYSLLLLSLRQHSVLLLPLVERSYRDVYKDGKRERQST</sequence>
<evidence type="ECO:0000313" key="2">
    <source>
        <dbReference type="EMBL" id="KAG0456387.1"/>
    </source>
</evidence>
<gene>
    <name evidence="2" type="ORF">HPP92_024175</name>
</gene>